<keyword evidence="4" id="KW-1185">Reference proteome</keyword>
<organism evidence="3 4">
    <name type="scientific">Pendulispora rubella</name>
    <dbReference type="NCBI Taxonomy" id="2741070"/>
    <lineage>
        <taxon>Bacteria</taxon>
        <taxon>Pseudomonadati</taxon>
        <taxon>Myxococcota</taxon>
        <taxon>Myxococcia</taxon>
        <taxon>Myxococcales</taxon>
        <taxon>Sorangiineae</taxon>
        <taxon>Pendulisporaceae</taxon>
        <taxon>Pendulispora</taxon>
    </lineage>
</organism>
<evidence type="ECO:0000256" key="2">
    <source>
        <dbReference type="SAM" id="SignalP"/>
    </source>
</evidence>
<proteinExistence type="predicted"/>
<dbReference type="RefSeq" id="WP_394836854.1">
    <property type="nucleotide sequence ID" value="NZ_CP089929.1"/>
</dbReference>
<feature type="chain" id="PRO_5047117774" description="Photosynthesis system II assembly factor Ycf48/Hcf136-like domain-containing protein" evidence="2">
    <location>
        <begin position="31"/>
        <end position="393"/>
    </location>
</feature>
<protein>
    <recommendedName>
        <fullName evidence="5">Photosynthesis system II assembly factor Ycf48/Hcf136-like domain-containing protein</fullName>
    </recommendedName>
</protein>
<dbReference type="SUPFAM" id="SSF110296">
    <property type="entry name" value="Oligoxyloglucan reducing end-specific cellobiohydrolase"/>
    <property type="match status" value="1"/>
</dbReference>
<dbReference type="EMBL" id="CP089983">
    <property type="protein sequence ID" value="WXB07193.1"/>
    <property type="molecule type" value="Genomic_DNA"/>
</dbReference>
<feature type="compositionally biased region" description="Acidic residues" evidence="1">
    <location>
        <begin position="59"/>
        <end position="68"/>
    </location>
</feature>
<feature type="compositionally biased region" description="Basic and acidic residues" evidence="1">
    <location>
        <begin position="35"/>
        <end position="45"/>
    </location>
</feature>
<reference evidence="3" key="1">
    <citation type="submission" date="2021-12" db="EMBL/GenBank/DDBJ databases">
        <title>Discovery of the Pendulisporaceae a myxobacterial family with distinct sporulation behavior and unique specialized metabolism.</title>
        <authorList>
            <person name="Garcia R."/>
            <person name="Popoff A."/>
            <person name="Bader C.D."/>
            <person name="Loehr J."/>
            <person name="Walesch S."/>
            <person name="Walt C."/>
            <person name="Boldt J."/>
            <person name="Bunk B."/>
            <person name="Haeckl F.J.F.P.J."/>
            <person name="Gunesch A.P."/>
            <person name="Birkelbach J."/>
            <person name="Nuebel U."/>
            <person name="Pietschmann T."/>
            <person name="Bach T."/>
            <person name="Mueller R."/>
        </authorList>
    </citation>
    <scope>NUCLEOTIDE SEQUENCE</scope>
    <source>
        <strain evidence="3">MSr11367</strain>
    </source>
</reference>
<evidence type="ECO:0008006" key="5">
    <source>
        <dbReference type="Google" id="ProtNLM"/>
    </source>
</evidence>
<gene>
    <name evidence="3" type="ORF">LVJ94_08085</name>
</gene>
<accession>A0ABZ2L8C9</accession>
<evidence type="ECO:0000313" key="4">
    <source>
        <dbReference type="Proteomes" id="UP001374803"/>
    </source>
</evidence>
<evidence type="ECO:0000256" key="1">
    <source>
        <dbReference type="SAM" id="MobiDB-lite"/>
    </source>
</evidence>
<sequence>MNFLHALTPGRCAITVATALLVFAGLQCGADDGEHPSLPDLRDAMPDVLPSPDAGTDADAAEDADTPETDAGPADDRITREAIDTKATLRTVERDFIGRPSLVVGGNKALFKRGSPVVVDAPKWEPLADVGAMDIHVLDAFDAQLCVADGAGALACSLDGSPLRPVGGTPGPIASISNSPEILPRELRGSLMAVDGRQWYIGPDYQLVLWPQGLHVPFAPIRGTAIISYRSKFEMYAVGANGALWVNELGHEGWAPRNSGTTRELRSIGVVDEQKIWAVGDEGTIVISYDGGATWYDEPSPTNETLRATKALYIWHGEGANMRLDWYRLIVGDHGTVLLSVNDNPFERIASGTHAALLALTVDGDKFVAVGERGTILRVDPALHDGTDGGTTR</sequence>
<evidence type="ECO:0000313" key="3">
    <source>
        <dbReference type="EMBL" id="WXB07193.1"/>
    </source>
</evidence>
<keyword evidence="2" id="KW-0732">Signal</keyword>
<feature type="signal peptide" evidence="2">
    <location>
        <begin position="1"/>
        <end position="30"/>
    </location>
</feature>
<name>A0ABZ2L8C9_9BACT</name>
<feature type="region of interest" description="Disordered" evidence="1">
    <location>
        <begin position="35"/>
        <end position="82"/>
    </location>
</feature>
<dbReference type="Proteomes" id="UP001374803">
    <property type="component" value="Chromosome"/>
</dbReference>